<dbReference type="GO" id="GO:0016887">
    <property type="term" value="F:ATP hydrolysis activity"/>
    <property type="evidence" value="ECO:0007669"/>
    <property type="project" value="InterPro"/>
</dbReference>
<accession>A0A3G9J9T3</accession>
<evidence type="ECO:0000256" key="2">
    <source>
        <dbReference type="ARBA" id="ARBA00005417"/>
    </source>
</evidence>
<feature type="region of interest" description="Disordered" evidence="16">
    <location>
        <begin position="330"/>
        <end position="352"/>
    </location>
</feature>
<dbReference type="AlphaFoldDB" id="A0A3G9J9T3"/>
<evidence type="ECO:0000256" key="9">
    <source>
        <dbReference type="ARBA" id="ARBA00023065"/>
    </source>
</evidence>
<dbReference type="Proteomes" id="UP000275368">
    <property type="component" value="Chromosome"/>
</dbReference>
<name>A0A3G9J9T3_9BACL</name>
<evidence type="ECO:0000256" key="10">
    <source>
        <dbReference type="ARBA" id="ARBA00023112"/>
    </source>
</evidence>
<evidence type="ECO:0000256" key="7">
    <source>
        <dbReference type="ARBA" id="ARBA00022840"/>
    </source>
</evidence>
<dbReference type="GO" id="GO:0005524">
    <property type="term" value="F:ATP binding"/>
    <property type="evidence" value="ECO:0007669"/>
    <property type="project" value="UniProtKB-KW"/>
</dbReference>
<keyword evidence="3" id="KW-0813">Transport</keyword>
<dbReference type="FunFam" id="3.40.50.300:FF:000016">
    <property type="entry name" value="Oligopeptide ABC transporter ATP-binding component"/>
    <property type="match status" value="1"/>
</dbReference>
<keyword evidence="4" id="KW-1003">Cell membrane</keyword>
<dbReference type="InterPro" id="IPR017871">
    <property type="entry name" value="ABC_transporter-like_CS"/>
</dbReference>
<evidence type="ECO:0000259" key="17">
    <source>
        <dbReference type="PROSITE" id="PS50893"/>
    </source>
</evidence>
<evidence type="ECO:0000256" key="1">
    <source>
        <dbReference type="ARBA" id="ARBA00004202"/>
    </source>
</evidence>
<dbReference type="InterPro" id="IPR003439">
    <property type="entry name" value="ABC_transporter-like_ATP-bd"/>
</dbReference>
<evidence type="ECO:0000256" key="14">
    <source>
        <dbReference type="ARBA" id="ARBA00044143"/>
    </source>
</evidence>
<dbReference type="NCBIfam" id="TIGR01727">
    <property type="entry name" value="oligo_HPY"/>
    <property type="match status" value="1"/>
</dbReference>
<dbReference type="PROSITE" id="PS50893">
    <property type="entry name" value="ABC_TRANSPORTER_2"/>
    <property type="match status" value="1"/>
</dbReference>
<evidence type="ECO:0000256" key="4">
    <source>
        <dbReference type="ARBA" id="ARBA00022475"/>
    </source>
</evidence>
<dbReference type="InterPro" id="IPR003593">
    <property type="entry name" value="AAA+_ATPase"/>
</dbReference>
<evidence type="ECO:0000313" key="18">
    <source>
        <dbReference type="EMBL" id="BBH20034.1"/>
    </source>
</evidence>
<proteinExistence type="inferred from homology"/>
<dbReference type="InterPro" id="IPR050388">
    <property type="entry name" value="ABC_Ni/Peptide_Import"/>
</dbReference>
<protein>
    <recommendedName>
        <fullName evidence="14">Nickel import system ATP-binding protein NikD</fullName>
        <ecNumber evidence="13">7.2.2.11</ecNumber>
    </recommendedName>
</protein>
<evidence type="ECO:0000256" key="13">
    <source>
        <dbReference type="ARBA" id="ARBA00039098"/>
    </source>
</evidence>
<comment type="similarity">
    <text evidence="2">Belongs to the ABC transporter superfamily.</text>
</comment>
<evidence type="ECO:0000256" key="6">
    <source>
        <dbReference type="ARBA" id="ARBA00022741"/>
    </source>
</evidence>
<dbReference type="Pfam" id="PF00005">
    <property type="entry name" value="ABC_tran"/>
    <property type="match status" value="1"/>
</dbReference>
<dbReference type="PANTHER" id="PTHR43297">
    <property type="entry name" value="OLIGOPEPTIDE TRANSPORT ATP-BINDING PROTEIN APPD"/>
    <property type="match status" value="1"/>
</dbReference>
<dbReference type="RefSeq" id="WP_125654797.1">
    <property type="nucleotide sequence ID" value="NZ_AP019308.1"/>
</dbReference>
<dbReference type="Pfam" id="PF08352">
    <property type="entry name" value="oligo_HPY"/>
    <property type="match status" value="1"/>
</dbReference>
<dbReference type="Gene3D" id="3.40.50.300">
    <property type="entry name" value="P-loop containing nucleotide triphosphate hydrolases"/>
    <property type="match status" value="1"/>
</dbReference>
<dbReference type="SUPFAM" id="SSF52540">
    <property type="entry name" value="P-loop containing nucleoside triphosphate hydrolases"/>
    <property type="match status" value="1"/>
</dbReference>
<evidence type="ECO:0000256" key="16">
    <source>
        <dbReference type="SAM" id="MobiDB-lite"/>
    </source>
</evidence>
<dbReference type="GO" id="GO:0015833">
    <property type="term" value="P:peptide transport"/>
    <property type="evidence" value="ECO:0007669"/>
    <property type="project" value="InterPro"/>
</dbReference>
<dbReference type="EC" id="7.2.2.11" evidence="13"/>
<keyword evidence="7 18" id="KW-0067">ATP-binding</keyword>
<feature type="compositionally biased region" description="Basic and acidic residues" evidence="16">
    <location>
        <begin position="341"/>
        <end position="352"/>
    </location>
</feature>
<dbReference type="PROSITE" id="PS00211">
    <property type="entry name" value="ABC_TRANSPORTER_1"/>
    <property type="match status" value="1"/>
</dbReference>
<evidence type="ECO:0000256" key="12">
    <source>
        <dbReference type="ARBA" id="ARBA00038669"/>
    </source>
</evidence>
<dbReference type="InterPro" id="IPR027417">
    <property type="entry name" value="P-loop_NTPase"/>
</dbReference>
<evidence type="ECO:0000256" key="15">
    <source>
        <dbReference type="ARBA" id="ARBA00048610"/>
    </source>
</evidence>
<evidence type="ECO:0000256" key="3">
    <source>
        <dbReference type="ARBA" id="ARBA00022448"/>
    </source>
</evidence>
<dbReference type="OrthoDB" id="9802264at2"/>
<sequence length="352" mass="38808">MAEKILQIRNLTTAFLTDQGVAKATDRVTFDLEKGQTLCVVGESGSGKSVTALSVMRLIDYAGGVIMDGEVLFNGEDLVRTSQDDMLRIRGNLITMIFQDPMSALNPVFTVGDQIAEVLRIHRRMKKKAAWQRSVEMLKLVGIPDPEIRAKQFPYEMSGGMCQRVVIAMALACNPELLIADEPTTALDVTVQAQILELLLQLKKELGMSMLLITHDMGVAAEVADRIAVMYAGIVVEEGTVQQIFENSRHPYTIGLLQSIPGMDGKRGGELYTIKGSIPPISKVPSGCRFHPRCPHVMDICRTEEPLLKSSLTGHKTACWLEDKGEFDLKSNKGNNQEANRLTDIRTEATHP</sequence>
<comment type="catalytic activity">
    <reaction evidence="15">
        <text>Ni(2+)(out) + ATP + H2O = Ni(2+)(in) + ADP + phosphate + H(+)</text>
        <dbReference type="Rhea" id="RHEA:15557"/>
        <dbReference type="ChEBI" id="CHEBI:15377"/>
        <dbReference type="ChEBI" id="CHEBI:15378"/>
        <dbReference type="ChEBI" id="CHEBI:30616"/>
        <dbReference type="ChEBI" id="CHEBI:43474"/>
        <dbReference type="ChEBI" id="CHEBI:49786"/>
        <dbReference type="ChEBI" id="CHEBI:456216"/>
        <dbReference type="EC" id="7.2.2.11"/>
    </reaction>
    <physiologicalReaction direction="left-to-right" evidence="15">
        <dbReference type="Rhea" id="RHEA:15558"/>
    </physiologicalReaction>
</comment>
<keyword evidence="5" id="KW-0533">Nickel</keyword>
<keyword evidence="9" id="KW-0406">Ion transport</keyword>
<gene>
    <name evidence="18" type="primary">oppD_1</name>
    <name evidence="18" type="ORF">Back11_13790</name>
</gene>
<keyword evidence="6" id="KW-0547">Nucleotide-binding</keyword>
<keyword evidence="11" id="KW-0472">Membrane</keyword>
<dbReference type="SMART" id="SM00382">
    <property type="entry name" value="AAA"/>
    <property type="match status" value="1"/>
</dbReference>
<dbReference type="PANTHER" id="PTHR43297:SF13">
    <property type="entry name" value="NICKEL ABC TRANSPORTER, ATP-BINDING PROTEIN"/>
    <property type="match status" value="1"/>
</dbReference>
<comment type="subcellular location">
    <subcellularLocation>
        <location evidence="1">Cell membrane</location>
        <topology evidence="1">Peripheral membrane protein</topology>
    </subcellularLocation>
</comment>
<dbReference type="InterPro" id="IPR013563">
    <property type="entry name" value="Oligopep_ABC_C"/>
</dbReference>
<dbReference type="GO" id="GO:0015413">
    <property type="term" value="F:ABC-type nickel transporter activity"/>
    <property type="evidence" value="ECO:0007669"/>
    <property type="project" value="UniProtKB-EC"/>
</dbReference>
<keyword evidence="8" id="KW-1278">Translocase</keyword>
<dbReference type="CDD" id="cd03257">
    <property type="entry name" value="ABC_NikE_OppD_transporters"/>
    <property type="match status" value="1"/>
</dbReference>
<evidence type="ECO:0000256" key="5">
    <source>
        <dbReference type="ARBA" id="ARBA00022596"/>
    </source>
</evidence>
<comment type="subunit">
    <text evidence="12">The complex is composed of two ATP-binding proteins (NikD and NikE), two transmembrane proteins (NikB and NikC) and a solute-binding protein (NikA).</text>
</comment>
<feature type="domain" description="ABC transporter" evidence="17">
    <location>
        <begin position="6"/>
        <end position="257"/>
    </location>
</feature>
<reference evidence="18 19" key="1">
    <citation type="submission" date="2018-11" db="EMBL/GenBank/DDBJ databases">
        <title>Complete genome sequence of Paenibacillus baekrokdamisoli strain KCTC 33723.</title>
        <authorList>
            <person name="Kang S.W."/>
            <person name="Lee K.C."/>
            <person name="Kim K.K."/>
            <person name="Kim J.S."/>
            <person name="Kim D.S."/>
            <person name="Ko S.H."/>
            <person name="Yang S.H."/>
            <person name="Lee J.S."/>
        </authorList>
    </citation>
    <scope>NUCLEOTIDE SEQUENCE [LARGE SCALE GENOMIC DNA]</scope>
    <source>
        <strain evidence="18 19">KCTC 33723</strain>
    </source>
</reference>
<keyword evidence="19" id="KW-1185">Reference proteome</keyword>
<dbReference type="GO" id="GO:0005886">
    <property type="term" value="C:plasma membrane"/>
    <property type="evidence" value="ECO:0007669"/>
    <property type="project" value="UniProtKB-SubCell"/>
</dbReference>
<evidence type="ECO:0000313" key="19">
    <source>
        <dbReference type="Proteomes" id="UP000275368"/>
    </source>
</evidence>
<dbReference type="KEGG" id="pbk:Back11_13790"/>
<evidence type="ECO:0000256" key="11">
    <source>
        <dbReference type="ARBA" id="ARBA00023136"/>
    </source>
</evidence>
<keyword evidence="10" id="KW-0921">Nickel transport</keyword>
<dbReference type="EMBL" id="AP019308">
    <property type="protein sequence ID" value="BBH20034.1"/>
    <property type="molecule type" value="Genomic_DNA"/>
</dbReference>
<evidence type="ECO:0000256" key="8">
    <source>
        <dbReference type="ARBA" id="ARBA00022967"/>
    </source>
</evidence>
<organism evidence="18 19">
    <name type="scientific">Paenibacillus baekrokdamisoli</name>
    <dbReference type="NCBI Taxonomy" id="1712516"/>
    <lineage>
        <taxon>Bacteria</taxon>
        <taxon>Bacillati</taxon>
        <taxon>Bacillota</taxon>
        <taxon>Bacilli</taxon>
        <taxon>Bacillales</taxon>
        <taxon>Paenibacillaceae</taxon>
        <taxon>Paenibacillus</taxon>
    </lineage>
</organism>